<reference evidence="7 8" key="1">
    <citation type="journal article" date="2017" name="Mol. Ecol.">
        <title>Comparative and population genomic landscape of Phellinus noxius: A hypervariable fungus causing root rot in trees.</title>
        <authorList>
            <person name="Chung C.L."/>
            <person name="Lee T.J."/>
            <person name="Akiba M."/>
            <person name="Lee H.H."/>
            <person name="Kuo T.H."/>
            <person name="Liu D."/>
            <person name="Ke H.M."/>
            <person name="Yokoi T."/>
            <person name="Roa M.B."/>
            <person name="Lu M.J."/>
            <person name="Chang Y.Y."/>
            <person name="Ann P.J."/>
            <person name="Tsai J.N."/>
            <person name="Chen C.Y."/>
            <person name="Tzean S.S."/>
            <person name="Ota Y."/>
            <person name="Hattori T."/>
            <person name="Sahashi N."/>
            <person name="Liou R.F."/>
            <person name="Kikuchi T."/>
            <person name="Tsai I.J."/>
        </authorList>
    </citation>
    <scope>NUCLEOTIDE SEQUENCE [LARGE SCALE GENOMIC DNA]</scope>
    <source>
        <strain evidence="7 8">FFPRI411160</strain>
    </source>
</reference>
<evidence type="ECO:0000256" key="3">
    <source>
        <dbReference type="ARBA" id="ARBA00022741"/>
    </source>
</evidence>
<evidence type="ECO:0000256" key="1">
    <source>
        <dbReference type="ARBA" id="ARBA00006432"/>
    </source>
</evidence>
<dbReference type="InterPro" id="IPR042099">
    <property type="entry name" value="ANL_N_sf"/>
</dbReference>
<keyword evidence="8" id="KW-1185">Reference proteome</keyword>
<organism evidence="7 8">
    <name type="scientific">Pyrrhoderma noxium</name>
    <dbReference type="NCBI Taxonomy" id="2282107"/>
    <lineage>
        <taxon>Eukaryota</taxon>
        <taxon>Fungi</taxon>
        <taxon>Dikarya</taxon>
        <taxon>Basidiomycota</taxon>
        <taxon>Agaricomycotina</taxon>
        <taxon>Agaricomycetes</taxon>
        <taxon>Hymenochaetales</taxon>
        <taxon>Hymenochaetaceae</taxon>
        <taxon>Pyrrhoderma</taxon>
    </lineage>
</organism>
<dbReference type="InParanoid" id="A0A286U7W3"/>
<dbReference type="GO" id="GO:0005524">
    <property type="term" value="F:ATP binding"/>
    <property type="evidence" value="ECO:0007669"/>
    <property type="project" value="UniProtKB-KW"/>
</dbReference>
<dbReference type="PANTHER" id="PTHR43272">
    <property type="entry name" value="LONG-CHAIN-FATTY-ACID--COA LIGASE"/>
    <property type="match status" value="1"/>
</dbReference>
<comment type="catalytic activity">
    <reaction evidence="5">
        <text>a long-chain fatty acid + ATP + CoA = a long-chain fatty acyl-CoA + AMP + diphosphate</text>
        <dbReference type="Rhea" id="RHEA:15421"/>
        <dbReference type="ChEBI" id="CHEBI:30616"/>
        <dbReference type="ChEBI" id="CHEBI:33019"/>
        <dbReference type="ChEBI" id="CHEBI:57287"/>
        <dbReference type="ChEBI" id="CHEBI:57560"/>
        <dbReference type="ChEBI" id="CHEBI:83139"/>
        <dbReference type="ChEBI" id="CHEBI:456215"/>
        <dbReference type="EC" id="6.2.1.3"/>
    </reaction>
</comment>
<evidence type="ECO:0000256" key="5">
    <source>
        <dbReference type="ARBA" id="ARBA00036813"/>
    </source>
</evidence>
<comment type="similarity">
    <text evidence="1">Belongs to the ATP-dependent AMP-binding enzyme family.</text>
</comment>
<keyword evidence="2" id="KW-0436">Ligase</keyword>
<evidence type="ECO:0000256" key="2">
    <source>
        <dbReference type="ARBA" id="ARBA00022598"/>
    </source>
</evidence>
<protein>
    <submittedName>
        <fullName evidence="7">Long-chain-fatty-acid--ligase</fullName>
    </submittedName>
</protein>
<proteinExistence type="inferred from homology"/>
<dbReference type="Proteomes" id="UP000217199">
    <property type="component" value="Unassembled WGS sequence"/>
</dbReference>
<dbReference type="OrthoDB" id="1700726at2759"/>
<dbReference type="GO" id="GO:0005886">
    <property type="term" value="C:plasma membrane"/>
    <property type="evidence" value="ECO:0007669"/>
    <property type="project" value="TreeGrafter"/>
</dbReference>
<sequence length="658" mass="71675">MSKPAPNWPVINGIRSASVPIEPASPSGGYTPTRRNACYQSELITQPHPGVSTVPDILSYCARTHGNRNALGYRDVISIHEEKKEVVKNVGGKEVKEVKTWKYFELSEYRYLSYVQVLEAANELSAALVELGVGKGDIFNVYSQTGINWQLMSHGCTSVSIPIATAYDTLGESGLQHSLNEPGCVGVFTNAELLPTVSRVLKNCPTVRIIVYDGKPEQKLLDELKSTKHSSGEGGEGEEVEVKVFSIDELRELGKGKKVDESRTPKPEDIACIMYTSGTTGAPKGVVITHSNLIASVGGVFHLLGHHLGQDDTYLAYLPLAHILEYIVELALYYVGMTLGRRLCAGLLKKSVFGGALAVKKANVPGLKQVMDSVVLGAVKQQTGGRLRIAMSGGAALSRETQEFLTLALVTMLQGYGMTETCGMCVVLPPEFMQYGASGAPVPSIEVKFLDVADAGYLSTNPLPQGEILLRGPSVTKGYYKRDDLNNDESIFTKDGWLRTGDVGQWNRDGTLSIIDRIKNLVKLQGGEYIALERLESIYKSCNLVANICVHATPDAKQPIAIIIPHEAHLRQALDDTKAKVDLHELCKDEGVRKMVLKGCNDLGKKNGFKGLEMLQAVVLTPDEWTPESGLVTAAQKVQRKKVGERFGEEIKEAYKNS</sequence>
<dbReference type="GO" id="GO:0005783">
    <property type="term" value="C:endoplasmic reticulum"/>
    <property type="evidence" value="ECO:0007669"/>
    <property type="project" value="TreeGrafter"/>
</dbReference>
<evidence type="ECO:0000313" key="7">
    <source>
        <dbReference type="EMBL" id="PAV15652.1"/>
    </source>
</evidence>
<dbReference type="Pfam" id="PF00501">
    <property type="entry name" value="AMP-binding"/>
    <property type="match status" value="1"/>
</dbReference>
<comment type="caution">
    <text evidence="7">The sequence shown here is derived from an EMBL/GenBank/DDBJ whole genome shotgun (WGS) entry which is preliminary data.</text>
</comment>
<feature type="domain" description="AMP-dependent synthetase/ligase" evidence="6">
    <location>
        <begin position="107"/>
        <end position="480"/>
    </location>
</feature>
<dbReference type="GO" id="GO:0005811">
    <property type="term" value="C:lipid droplet"/>
    <property type="evidence" value="ECO:0007669"/>
    <property type="project" value="TreeGrafter"/>
</dbReference>
<evidence type="ECO:0000256" key="4">
    <source>
        <dbReference type="ARBA" id="ARBA00022840"/>
    </source>
</evidence>
<dbReference type="Gene3D" id="3.40.50.12780">
    <property type="entry name" value="N-terminal domain of ligase-like"/>
    <property type="match status" value="1"/>
</dbReference>
<dbReference type="SUPFAM" id="SSF56801">
    <property type="entry name" value="Acetyl-CoA synthetase-like"/>
    <property type="match status" value="1"/>
</dbReference>
<evidence type="ECO:0000313" key="8">
    <source>
        <dbReference type="Proteomes" id="UP000217199"/>
    </source>
</evidence>
<dbReference type="PROSITE" id="PS00455">
    <property type="entry name" value="AMP_BINDING"/>
    <property type="match status" value="1"/>
</dbReference>
<accession>A0A286U7W3</accession>
<name>A0A286U7W3_9AGAM</name>
<evidence type="ECO:0000259" key="6">
    <source>
        <dbReference type="Pfam" id="PF00501"/>
    </source>
</evidence>
<dbReference type="STRING" id="2282107.A0A286U7W3"/>
<dbReference type="FunCoup" id="A0A286U7W3">
    <property type="interactions" value="185"/>
</dbReference>
<dbReference type="GO" id="GO:0035336">
    <property type="term" value="P:long-chain fatty-acyl-CoA metabolic process"/>
    <property type="evidence" value="ECO:0007669"/>
    <property type="project" value="TreeGrafter"/>
</dbReference>
<keyword evidence="3" id="KW-0547">Nucleotide-binding</keyword>
<dbReference type="GO" id="GO:0004467">
    <property type="term" value="F:long-chain fatty acid-CoA ligase activity"/>
    <property type="evidence" value="ECO:0007669"/>
    <property type="project" value="UniProtKB-EC"/>
</dbReference>
<dbReference type="PANTHER" id="PTHR43272:SF83">
    <property type="entry name" value="ACYL-COA SYNTHETASE LONG-CHAIN, ISOFORM J"/>
    <property type="match status" value="1"/>
</dbReference>
<dbReference type="AlphaFoldDB" id="A0A286U7W3"/>
<keyword evidence="4" id="KW-0067">ATP-binding</keyword>
<dbReference type="EMBL" id="NBII01000009">
    <property type="protein sequence ID" value="PAV15652.1"/>
    <property type="molecule type" value="Genomic_DNA"/>
</dbReference>
<dbReference type="InterPro" id="IPR020845">
    <property type="entry name" value="AMP-binding_CS"/>
</dbReference>
<gene>
    <name evidence="7" type="ORF">PNOK_0851000</name>
</gene>
<dbReference type="InterPro" id="IPR000873">
    <property type="entry name" value="AMP-dep_synth/lig_dom"/>
</dbReference>